<feature type="domain" description="HD-GYP" evidence="7">
    <location>
        <begin position="303"/>
        <end position="498"/>
    </location>
</feature>
<dbReference type="PROSITE" id="PS50885">
    <property type="entry name" value="HAMP"/>
    <property type="match status" value="1"/>
</dbReference>
<dbReference type="Gene3D" id="6.10.340.10">
    <property type="match status" value="1"/>
</dbReference>
<feature type="transmembrane region" description="Helical" evidence="4">
    <location>
        <begin position="12"/>
        <end position="34"/>
    </location>
</feature>
<dbReference type="GO" id="GO:0005886">
    <property type="term" value="C:plasma membrane"/>
    <property type="evidence" value="ECO:0007669"/>
    <property type="project" value="UniProtKB-SubCell"/>
</dbReference>
<feature type="transmembrane region" description="Helical" evidence="4">
    <location>
        <begin position="192"/>
        <end position="214"/>
    </location>
</feature>
<dbReference type="GO" id="GO:0007165">
    <property type="term" value="P:signal transduction"/>
    <property type="evidence" value="ECO:0007669"/>
    <property type="project" value="InterPro"/>
</dbReference>
<evidence type="ECO:0000313" key="9">
    <source>
        <dbReference type="Proteomes" id="UP000198778"/>
    </source>
</evidence>
<evidence type="ECO:0000259" key="7">
    <source>
        <dbReference type="PROSITE" id="PS51832"/>
    </source>
</evidence>
<evidence type="ECO:0000259" key="5">
    <source>
        <dbReference type="PROSITE" id="PS50885"/>
    </source>
</evidence>
<dbReference type="STRING" id="745820.SAMN04488053_101106"/>
<evidence type="ECO:0000256" key="4">
    <source>
        <dbReference type="SAM" id="Phobius"/>
    </source>
</evidence>
<dbReference type="InterPro" id="IPR037522">
    <property type="entry name" value="HD_GYP_dom"/>
</dbReference>
<evidence type="ECO:0000313" key="8">
    <source>
        <dbReference type="EMBL" id="SDN20763.1"/>
    </source>
</evidence>
<dbReference type="Proteomes" id="UP000198778">
    <property type="component" value="Unassembled WGS sequence"/>
</dbReference>
<dbReference type="InterPro" id="IPR003660">
    <property type="entry name" value="HAMP_dom"/>
</dbReference>
<feature type="transmembrane region" description="Helical" evidence="4">
    <location>
        <begin position="40"/>
        <end position="62"/>
    </location>
</feature>
<feature type="transmembrane region" description="Helical" evidence="4">
    <location>
        <begin position="226"/>
        <end position="249"/>
    </location>
</feature>
<dbReference type="PROSITE" id="PS51832">
    <property type="entry name" value="HD_GYP"/>
    <property type="match status" value="1"/>
</dbReference>
<feature type="domain" description="HD" evidence="6">
    <location>
        <begin position="325"/>
        <end position="450"/>
    </location>
</feature>
<dbReference type="Pfam" id="PF13487">
    <property type="entry name" value="HD_5"/>
    <property type="match status" value="1"/>
</dbReference>
<sequence length="498" mass="56736">MYQAFRRRILLNYIVSSLIAVFGVGSIFIFHTLILNMQEILLLLGIMTVSVVIMLTAELLVFRKDVKPIHRVLHSSEASEKDYEKAFISAHRFPMLSARRILGPHLFGLGIPASFMTIFFIGQETLSLEYYYVAYAWFGAVLIAVMHALIEFFLTYKPSNRLAEVFMKEAETKYGRELQLDKKYYITYKTKLFVSILFIALFPVFLFILALQIRAVDALPADAHEFWSWASLILLIISGIAAGGAYLLYINIQEPIEEIQEGFIEAGKGNFMKMEKTYGDEFNELINGFNHMIASIEKRDKQNNALLDSVFSIFAATLDARDEYTAGHAVRVADYAVKIAEELNFNSKKIDFIRKSALLHDIGKIGIRDEILLKQEHLSKAEFETMKEHPVIGERMLLEANLPEELLPLLPGVRHHHERFDGKGYPDGLKGAEIPELGRLLCVADSFDAMTSDRPYVKGKSFEKALKIIYEEKGTQFDPVFAEAFIQVMNKNELKQAE</sequence>
<keyword evidence="3 4" id="KW-0472">Membrane</keyword>
<evidence type="ECO:0000259" key="6">
    <source>
        <dbReference type="PROSITE" id="PS51831"/>
    </source>
</evidence>
<name>A0A1G9ZJS1_9BACI</name>
<comment type="subcellular location">
    <subcellularLocation>
        <location evidence="1">Cell membrane</location>
    </subcellularLocation>
</comment>
<dbReference type="CDD" id="cd00077">
    <property type="entry name" value="HDc"/>
    <property type="match status" value="1"/>
</dbReference>
<protein>
    <submittedName>
        <fullName evidence="8">HDIG domain-containing protein</fullName>
    </submittedName>
</protein>
<keyword evidence="4" id="KW-1133">Transmembrane helix</keyword>
<dbReference type="PROSITE" id="PS51831">
    <property type="entry name" value="HD"/>
    <property type="match status" value="1"/>
</dbReference>
<proteinExistence type="predicted"/>
<dbReference type="AlphaFoldDB" id="A0A1G9ZJS1"/>
<feature type="transmembrane region" description="Helical" evidence="4">
    <location>
        <begin position="134"/>
        <end position="154"/>
    </location>
</feature>
<organism evidence="8 9">
    <name type="scientific">Alkalicoccus daliensis</name>
    <dbReference type="NCBI Taxonomy" id="745820"/>
    <lineage>
        <taxon>Bacteria</taxon>
        <taxon>Bacillati</taxon>
        <taxon>Bacillota</taxon>
        <taxon>Bacilli</taxon>
        <taxon>Bacillales</taxon>
        <taxon>Bacillaceae</taxon>
        <taxon>Alkalicoccus</taxon>
    </lineage>
</organism>
<dbReference type="InterPro" id="IPR006675">
    <property type="entry name" value="HDIG_dom"/>
</dbReference>
<reference evidence="9" key="1">
    <citation type="submission" date="2016-10" db="EMBL/GenBank/DDBJ databases">
        <authorList>
            <person name="Varghese N."/>
            <person name="Submissions S."/>
        </authorList>
    </citation>
    <scope>NUCLEOTIDE SEQUENCE [LARGE SCALE GENOMIC DNA]</scope>
    <source>
        <strain evidence="9">CGMCC 1.10369</strain>
    </source>
</reference>
<dbReference type="SUPFAM" id="SSF109604">
    <property type="entry name" value="HD-domain/PDEase-like"/>
    <property type="match status" value="1"/>
</dbReference>
<accession>A0A1G9ZJS1</accession>
<dbReference type="InterPro" id="IPR006674">
    <property type="entry name" value="HD_domain"/>
</dbReference>
<keyword evidence="2" id="KW-1003">Cell membrane</keyword>
<dbReference type="PANTHER" id="PTHR43155">
    <property type="entry name" value="CYCLIC DI-GMP PHOSPHODIESTERASE PA4108-RELATED"/>
    <property type="match status" value="1"/>
</dbReference>
<dbReference type="Gene3D" id="1.10.3210.10">
    <property type="entry name" value="Hypothetical protein af1432"/>
    <property type="match status" value="1"/>
</dbReference>
<evidence type="ECO:0000256" key="1">
    <source>
        <dbReference type="ARBA" id="ARBA00004236"/>
    </source>
</evidence>
<dbReference type="PANTHER" id="PTHR43155:SF2">
    <property type="entry name" value="CYCLIC DI-GMP PHOSPHODIESTERASE PA4108"/>
    <property type="match status" value="1"/>
</dbReference>
<gene>
    <name evidence="8" type="ORF">SAMN04488053_101106</name>
</gene>
<dbReference type="NCBIfam" id="TIGR00277">
    <property type="entry name" value="HDIG"/>
    <property type="match status" value="1"/>
</dbReference>
<keyword evidence="9" id="KW-1185">Reference proteome</keyword>
<evidence type="ECO:0000256" key="2">
    <source>
        <dbReference type="ARBA" id="ARBA00022475"/>
    </source>
</evidence>
<feature type="domain" description="HAMP" evidence="5">
    <location>
        <begin position="250"/>
        <end position="301"/>
    </location>
</feature>
<dbReference type="EMBL" id="FNIL01000001">
    <property type="protein sequence ID" value="SDN20763.1"/>
    <property type="molecule type" value="Genomic_DNA"/>
</dbReference>
<dbReference type="SMART" id="SM00471">
    <property type="entry name" value="HDc"/>
    <property type="match status" value="1"/>
</dbReference>
<dbReference type="OrthoDB" id="9759601at2"/>
<dbReference type="CDD" id="cd06225">
    <property type="entry name" value="HAMP"/>
    <property type="match status" value="1"/>
</dbReference>
<dbReference type="RefSeq" id="WP_090839525.1">
    <property type="nucleotide sequence ID" value="NZ_FNIL01000001.1"/>
</dbReference>
<evidence type="ECO:0000256" key="3">
    <source>
        <dbReference type="ARBA" id="ARBA00023136"/>
    </source>
</evidence>
<feature type="transmembrane region" description="Helical" evidence="4">
    <location>
        <begin position="101"/>
        <end position="122"/>
    </location>
</feature>
<dbReference type="InterPro" id="IPR003607">
    <property type="entry name" value="HD/PDEase_dom"/>
</dbReference>
<keyword evidence="4" id="KW-0812">Transmembrane</keyword>